<dbReference type="InterPro" id="IPR036390">
    <property type="entry name" value="WH_DNA-bd_sf"/>
</dbReference>
<dbReference type="InterPro" id="IPR005119">
    <property type="entry name" value="LysR_subst-bd"/>
</dbReference>
<dbReference type="Proteomes" id="UP000246036">
    <property type="component" value="Chromosome"/>
</dbReference>
<gene>
    <name evidence="6" type="ORF">DKL58_00250</name>
</gene>
<dbReference type="InterPro" id="IPR000847">
    <property type="entry name" value="LysR_HTH_N"/>
</dbReference>
<evidence type="ECO:0000256" key="3">
    <source>
        <dbReference type="ARBA" id="ARBA00023125"/>
    </source>
</evidence>
<dbReference type="SUPFAM" id="SSF53850">
    <property type="entry name" value="Periplasmic binding protein-like II"/>
    <property type="match status" value="1"/>
</dbReference>
<evidence type="ECO:0000256" key="1">
    <source>
        <dbReference type="ARBA" id="ARBA00009437"/>
    </source>
</evidence>
<dbReference type="EMBL" id="CP029477">
    <property type="protein sequence ID" value="AWM74527.1"/>
    <property type="molecule type" value="Genomic_DNA"/>
</dbReference>
<keyword evidence="4" id="KW-0804">Transcription</keyword>
<keyword evidence="2" id="KW-0805">Transcription regulation</keyword>
<dbReference type="Pfam" id="PF00126">
    <property type="entry name" value="HTH_1"/>
    <property type="match status" value="1"/>
</dbReference>
<dbReference type="Gene3D" id="3.40.190.290">
    <property type="match status" value="1"/>
</dbReference>
<organism evidence="6 7">
    <name type="scientific">Lactobacillus kullabergensis</name>
    <dbReference type="NCBI Taxonomy" id="1218493"/>
    <lineage>
        <taxon>Bacteria</taxon>
        <taxon>Bacillati</taxon>
        <taxon>Bacillota</taxon>
        <taxon>Bacilli</taxon>
        <taxon>Lactobacillales</taxon>
        <taxon>Lactobacillaceae</taxon>
        <taxon>Lactobacillus</taxon>
    </lineage>
</organism>
<keyword evidence="3" id="KW-0238">DNA-binding</keyword>
<dbReference type="CDD" id="cd05466">
    <property type="entry name" value="PBP2_LTTR_substrate"/>
    <property type="match status" value="1"/>
</dbReference>
<evidence type="ECO:0000313" key="7">
    <source>
        <dbReference type="Proteomes" id="UP000246036"/>
    </source>
</evidence>
<accession>A0ABN5LF16</accession>
<dbReference type="PANTHER" id="PTHR30419:SF8">
    <property type="entry name" value="NITROGEN ASSIMILATION TRANSCRIPTIONAL ACTIVATOR-RELATED"/>
    <property type="match status" value="1"/>
</dbReference>
<protein>
    <submittedName>
        <fullName evidence="6">LysR family transcriptional regulator</fullName>
    </submittedName>
</protein>
<dbReference type="InterPro" id="IPR036388">
    <property type="entry name" value="WH-like_DNA-bd_sf"/>
</dbReference>
<dbReference type="PANTHER" id="PTHR30419">
    <property type="entry name" value="HTH-TYPE TRANSCRIPTIONAL REGULATOR YBHD"/>
    <property type="match status" value="1"/>
</dbReference>
<dbReference type="Gene3D" id="1.10.10.10">
    <property type="entry name" value="Winged helix-like DNA-binding domain superfamily/Winged helix DNA-binding domain"/>
    <property type="match status" value="1"/>
</dbReference>
<evidence type="ECO:0000313" key="6">
    <source>
        <dbReference type="EMBL" id="AWM74527.1"/>
    </source>
</evidence>
<evidence type="ECO:0000256" key="4">
    <source>
        <dbReference type="ARBA" id="ARBA00023163"/>
    </source>
</evidence>
<name>A0ABN5LF16_9LACO</name>
<feature type="domain" description="HTH lysR-type" evidence="5">
    <location>
        <begin position="1"/>
        <end position="58"/>
    </location>
</feature>
<evidence type="ECO:0000256" key="2">
    <source>
        <dbReference type="ARBA" id="ARBA00023015"/>
    </source>
</evidence>
<reference evidence="6 7" key="1">
    <citation type="submission" date="2018-05" db="EMBL/GenBank/DDBJ databases">
        <title>Reference genomes for bee gut microbiota database.</title>
        <authorList>
            <person name="Ellegaard K.M."/>
        </authorList>
    </citation>
    <scope>NUCLEOTIDE SEQUENCE [LARGE SCALE GENOMIC DNA]</scope>
    <source>
        <strain evidence="6 7">ESL0186</strain>
    </source>
</reference>
<dbReference type="InterPro" id="IPR050950">
    <property type="entry name" value="HTH-type_LysR_regulators"/>
</dbReference>
<dbReference type="SUPFAM" id="SSF46785">
    <property type="entry name" value="Winged helix' DNA-binding domain"/>
    <property type="match status" value="1"/>
</dbReference>
<keyword evidence="7" id="KW-1185">Reference proteome</keyword>
<dbReference type="PRINTS" id="PR00039">
    <property type="entry name" value="HTHLYSR"/>
</dbReference>
<dbReference type="PROSITE" id="PS50931">
    <property type="entry name" value="HTH_LYSR"/>
    <property type="match status" value="1"/>
</dbReference>
<dbReference type="Pfam" id="PF03466">
    <property type="entry name" value="LysR_substrate"/>
    <property type="match status" value="1"/>
</dbReference>
<comment type="similarity">
    <text evidence="1">Belongs to the LysR transcriptional regulatory family.</text>
</comment>
<sequence>MDINKLRIFVNLVETENFTRTAQNLNLTQPSVSYIIKSIEDETGQKLFVRNKRHVVPTKNGLIFYNQVKPLINKYYLALQSIRSNEEKEADIINIGCTVTPYNLNNIPKWIKKFNIQYPKTKFNITILDHNKLKQYLENENIDLFLTSKGDASDLKNIQFYPLLKDKFFAIVPYNNSLSNKSELSITDFTMQNLIFVDNDLTGIEMINLQNKIINENTNLNVTFTNDLAGALILVSALQGITIGLKFIYTDFDEQLRKVPLALSPTISYGAVVKKIIKGRW</sequence>
<proteinExistence type="inferred from homology"/>
<evidence type="ECO:0000259" key="5">
    <source>
        <dbReference type="PROSITE" id="PS50931"/>
    </source>
</evidence>
<dbReference type="RefSeq" id="WP_109585664.1">
    <property type="nucleotide sequence ID" value="NZ_CP029477.1"/>
</dbReference>